<dbReference type="VEuPathDB" id="FungiDB:MELLADRAFT_93537"/>
<reference evidence="2" key="1">
    <citation type="journal article" date="2011" name="Proc. Natl. Acad. Sci. U.S.A.">
        <title>Obligate biotrophy features unraveled by the genomic analysis of rust fungi.</title>
        <authorList>
            <person name="Duplessis S."/>
            <person name="Cuomo C.A."/>
            <person name="Lin Y.-C."/>
            <person name="Aerts A."/>
            <person name="Tisserant E."/>
            <person name="Veneault-Fourrey C."/>
            <person name="Joly D.L."/>
            <person name="Hacquard S."/>
            <person name="Amselem J."/>
            <person name="Cantarel B.L."/>
            <person name="Chiu R."/>
            <person name="Coutinho P.M."/>
            <person name="Feau N."/>
            <person name="Field M."/>
            <person name="Frey P."/>
            <person name="Gelhaye E."/>
            <person name="Goldberg J."/>
            <person name="Grabherr M.G."/>
            <person name="Kodira C.D."/>
            <person name="Kohler A."/>
            <person name="Kuees U."/>
            <person name="Lindquist E.A."/>
            <person name="Lucas S.M."/>
            <person name="Mago R."/>
            <person name="Mauceli E."/>
            <person name="Morin E."/>
            <person name="Murat C."/>
            <person name="Pangilinan J.L."/>
            <person name="Park R."/>
            <person name="Pearson M."/>
            <person name="Quesneville H."/>
            <person name="Rouhier N."/>
            <person name="Sakthikumar S."/>
            <person name="Salamov A.A."/>
            <person name="Schmutz J."/>
            <person name="Selles B."/>
            <person name="Shapiro H."/>
            <person name="Tanguay P."/>
            <person name="Tuskan G.A."/>
            <person name="Henrissat B."/>
            <person name="Van de Peer Y."/>
            <person name="Rouze P."/>
            <person name="Ellis J.G."/>
            <person name="Dodds P.N."/>
            <person name="Schein J.E."/>
            <person name="Zhong S."/>
            <person name="Hamelin R.C."/>
            <person name="Grigoriev I.V."/>
            <person name="Szabo L.J."/>
            <person name="Martin F."/>
        </authorList>
    </citation>
    <scope>NUCLEOTIDE SEQUENCE [LARGE SCALE GENOMIC DNA]</scope>
    <source>
        <strain evidence="2">98AG31 / pathotype 3-4-7</strain>
    </source>
</reference>
<dbReference type="RefSeq" id="XP_007406197.1">
    <property type="nucleotide sequence ID" value="XM_007406135.1"/>
</dbReference>
<organism evidence="2">
    <name type="scientific">Melampsora larici-populina (strain 98AG31 / pathotype 3-4-7)</name>
    <name type="common">Poplar leaf rust fungus</name>
    <dbReference type="NCBI Taxonomy" id="747676"/>
    <lineage>
        <taxon>Eukaryota</taxon>
        <taxon>Fungi</taxon>
        <taxon>Dikarya</taxon>
        <taxon>Basidiomycota</taxon>
        <taxon>Pucciniomycotina</taxon>
        <taxon>Pucciniomycetes</taxon>
        <taxon>Pucciniales</taxon>
        <taxon>Melampsoraceae</taxon>
        <taxon>Melampsora</taxon>
    </lineage>
</organism>
<dbReference type="HOGENOM" id="CLU_185499_0_0_1"/>
<evidence type="ECO:0000313" key="2">
    <source>
        <dbReference type="Proteomes" id="UP000001072"/>
    </source>
</evidence>
<dbReference type="STRING" id="747676.F4RAS5"/>
<protein>
    <submittedName>
        <fullName evidence="1">Uncharacterized protein</fullName>
    </submittedName>
</protein>
<dbReference type="PANTHER" id="PTHR31912">
    <property type="entry name" value="IP13529P"/>
    <property type="match status" value="1"/>
</dbReference>
<gene>
    <name evidence="1" type="ORF">MELLADRAFT_93537</name>
</gene>
<dbReference type="OrthoDB" id="2504314at2759"/>
<name>F4RAS5_MELLP</name>
<sequence length="91" mass="10361">MYRVGVVTQPIQNPWRVKAAGKVIRHVPLTLYSDDTSGNVSKKWNHHMSIFFTLSGLAPQWTNQDYNIHFLATSNSATTLDLFDRVVDDLN</sequence>
<dbReference type="AlphaFoldDB" id="F4RAS5"/>
<proteinExistence type="predicted"/>
<dbReference type="GeneID" id="18936607"/>
<dbReference type="KEGG" id="mlr:MELLADRAFT_93537"/>
<accession>F4RAS5</accession>
<evidence type="ECO:0000313" key="1">
    <source>
        <dbReference type="EMBL" id="EGG10728.1"/>
    </source>
</evidence>
<keyword evidence="2" id="KW-1185">Reference proteome</keyword>
<dbReference type="EMBL" id="GL883094">
    <property type="protein sequence ID" value="EGG10728.1"/>
    <property type="molecule type" value="Genomic_DNA"/>
</dbReference>
<dbReference type="InParanoid" id="F4RAS5"/>
<dbReference type="PANTHER" id="PTHR31912:SF34">
    <property type="entry name" value="NOTOCHORD-RELATED PROTEIN"/>
    <property type="match status" value="1"/>
</dbReference>
<dbReference type="Proteomes" id="UP000001072">
    <property type="component" value="Unassembled WGS sequence"/>
</dbReference>